<feature type="compositionally biased region" description="Pro residues" evidence="1">
    <location>
        <begin position="52"/>
        <end position="62"/>
    </location>
</feature>
<keyword evidence="3" id="KW-1185">Reference proteome</keyword>
<feature type="region of interest" description="Disordered" evidence="1">
    <location>
        <begin position="113"/>
        <end position="143"/>
    </location>
</feature>
<protein>
    <submittedName>
        <fullName evidence="2">Uncharacterized protein</fullName>
    </submittedName>
</protein>
<evidence type="ECO:0000256" key="1">
    <source>
        <dbReference type="SAM" id="MobiDB-lite"/>
    </source>
</evidence>
<gene>
    <name evidence="2" type="ORF">QBZ16_003706</name>
</gene>
<feature type="non-terminal residue" evidence="2">
    <location>
        <position position="1"/>
    </location>
</feature>
<evidence type="ECO:0000313" key="2">
    <source>
        <dbReference type="EMBL" id="KAK2075513.1"/>
    </source>
</evidence>
<feature type="compositionally biased region" description="Polar residues" evidence="1">
    <location>
        <begin position="30"/>
        <end position="39"/>
    </location>
</feature>
<proteinExistence type="predicted"/>
<comment type="caution">
    <text evidence="2">The sequence shown here is derived from an EMBL/GenBank/DDBJ whole genome shotgun (WGS) entry which is preliminary data.</text>
</comment>
<sequence length="158" mass="16963">ARRWTSRSWMAPTTLASAPSPFQPGARPLCSTSPASTATCRERRSRCSPPTRATPPRPPPSAPRASPSRPSKSWMRSWRSFQPRCVCPSPASPRAWSTPSLCGAGRMSRTAPCWPPPKTVGPPSRPCRGPAGRAGTWSSPARTKSTWLAFARARAGNG</sequence>
<name>A0AAD9MK04_PROWI</name>
<dbReference type="AlphaFoldDB" id="A0AAD9MK04"/>
<organism evidence="2 3">
    <name type="scientific">Prototheca wickerhamii</name>
    <dbReference type="NCBI Taxonomy" id="3111"/>
    <lineage>
        <taxon>Eukaryota</taxon>
        <taxon>Viridiplantae</taxon>
        <taxon>Chlorophyta</taxon>
        <taxon>core chlorophytes</taxon>
        <taxon>Trebouxiophyceae</taxon>
        <taxon>Chlorellales</taxon>
        <taxon>Chlorellaceae</taxon>
        <taxon>Prototheca</taxon>
    </lineage>
</organism>
<feature type="non-terminal residue" evidence="2">
    <location>
        <position position="158"/>
    </location>
</feature>
<feature type="region of interest" description="Disordered" evidence="1">
    <location>
        <begin position="1"/>
        <end position="75"/>
    </location>
</feature>
<accession>A0AAD9MK04</accession>
<evidence type="ECO:0000313" key="3">
    <source>
        <dbReference type="Proteomes" id="UP001255856"/>
    </source>
</evidence>
<feature type="compositionally biased region" description="Pro residues" evidence="1">
    <location>
        <begin position="113"/>
        <end position="125"/>
    </location>
</feature>
<dbReference type="Proteomes" id="UP001255856">
    <property type="component" value="Unassembled WGS sequence"/>
</dbReference>
<dbReference type="EMBL" id="JASFZW010000046">
    <property type="protein sequence ID" value="KAK2075513.1"/>
    <property type="molecule type" value="Genomic_DNA"/>
</dbReference>
<reference evidence="2" key="1">
    <citation type="submission" date="2021-01" db="EMBL/GenBank/DDBJ databases">
        <authorList>
            <person name="Eckstrom K.M.E."/>
        </authorList>
    </citation>
    <scope>NUCLEOTIDE SEQUENCE</scope>
    <source>
        <strain evidence="2">UVCC 0001</strain>
    </source>
</reference>